<name>A0A0S4JDI9_BODSA</name>
<evidence type="ECO:0000256" key="1">
    <source>
        <dbReference type="SAM" id="SignalP"/>
    </source>
</evidence>
<keyword evidence="1" id="KW-0732">Signal</keyword>
<dbReference type="AlphaFoldDB" id="A0A0S4JDI9"/>
<evidence type="ECO:0000313" key="2">
    <source>
        <dbReference type="EMBL" id="CUG88220.1"/>
    </source>
</evidence>
<dbReference type="VEuPathDB" id="TriTrypDB:BSAL_14245"/>
<dbReference type="Proteomes" id="UP000051952">
    <property type="component" value="Unassembled WGS sequence"/>
</dbReference>
<keyword evidence="3" id="KW-1185">Reference proteome</keyword>
<feature type="signal peptide" evidence="1">
    <location>
        <begin position="1"/>
        <end position="19"/>
    </location>
</feature>
<evidence type="ECO:0000313" key="3">
    <source>
        <dbReference type="Proteomes" id="UP000051952"/>
    </source>
</evidence>
<protein>
    <submittedName>
        <fullName evidence="2">GPI-anchored surface protein, putative</fullName>
    </submittedName>
</protein>
<sequence length="454" mass="48238">MVDIVGAFLFFTWLLQVDAVPLQCANDSTTNLSSNIEYVMRDCNGPASPVLVARNGHELTNVTITVTNGNVLPRLRIMNHTAVRGLTVHIENVTWLATVNDTHRLQDATGVGATVLLSIRESAVTNVSVVILNCNLAITNSISAGVAPTNVVLLEVLNNENTFGRASNVSLAILNSTMNFTQVHGCCTARYNATGSSVINIFNDAADIQLVHITLQDVTVLLYSTYQRYFGPLLINSGGEKSLMSAATNVTVICSRALIIMRLTMCPTGCGVDVTMYGGLVYLQANSIRYFMMTVVNATMTLQPAVPEMMDRNAPNGTQLWASVAVIIPDNGNQSHVSHVVVVIMSSDFTIAATMGASLLNVGNFTEVNDTSLVAHALTTLMSANGRIIDDTAAMIRCSAIIICLAATVQRLDVAIDGVEITSVLAVGHPTEQLASLVPQLGVVAGAAMVLTDV</sequence>
<accession>A0A0S4JDI9</accession>
<dbReference type="EMBL" id="CYKH01001625">
    <property type="protein sequence ID" value="CUG88220.1"/>
    <property type="molecule type" value="Genomic_DNA"/>
</dbReference>
<organism evidence="2 3">
    <name type="scientific">Bodo saltans</name>
    <name type="common">Flagellated protozoan</name>
    <dbReference type="NCBI Taxonomy" id="75058"/>
    <lineage>
        <taxon>Eukaryota</taxon>
        <taxon>Discoba</taxon>
        <taxon>Euglenozoa</taxon>
        <taxon>Kinetoplastea</taxon>
        <taxon>Metakinetoplastina</taxon>
        <taxon>Eubodonida</taxon>
        <taxon>Bodonidae</taxon>
        <taxon>Bodo</taxon>
    </lineage>
</organism>
<proteinExistence type="predicted"/>
<gene>
    <name evidence="2" type="ORF">BSAL_14245</name>
</gene>
<reference evidence="3" key="1">
    <citation type="submission" date="2015-09" db="EMBL/GenBank/DDBJ databases">
        <authorList>
            <consortium name="Pathogen Informatics"/>
        </authorList>
    </citation>
    <scope>NUCLEOTIDE SEQUENCE [LARGE SCALE GENOMIC DNA]</scope>
    <source>
        <strain evidence="3">Lake Konstanz</strain>
    </source>
</reference>
<feature type="chain" id="PRO_5006622223" evidence="1">
    <location>
        <begin position="20"/>
        <end position="454"/>
    </location>
</feature>